<dbReference type="Pfam" id="PF07479">
    <property type="entry name" value="NAD_Gly3P_dh_C"/>
    <property type="match status" value="1"/>
</dbReference>
<dbReference type="SUPFAM" id="SSF48179">
    <property type="entry name" value="6-phosphogluconate dehydrogenase C-terminal domain-like"/>
    <property type="match status" value="1"/>
</dbReference>
<keyword evidence="8 11" id="KW-0443">Lipid metabolism</keyword>
<dbReference type="InterPro" id="IPR006109">
    <property type="entry name" value="G3P_DH_NAD-dep_C"/>
</dbReference>
<evidence type="ECO:0000256" key="7">
    <source>
        <dbReference type="ARBA" id="ARBA00023027"/>
    </source>
</evidence>
<evidence type="ECO:0000259" key="16">
    <source>
        <dbReference type="Pfam" id="PF07479"/>
    </source>
</evidence>
<dbReference type="GO" id="GO:0008654">
    <property type="term" value="P:phospholipid biosynthetic process"/>
    <property type="evidence" value="ECO:0007669"/>
    <property type="project" value="UniProtKB-KW"/>
</dbReference>
<comment type="similarity">
    <text evidence="1 11">Belongs to the NAD-dependent glycerol-3-phosphate dehydrogenase family.</text>
</comment>
<dbReference type="HAMAP" id="MF_00394">
    <property type="entry name" value="NAD_Glyc3P_dehydrog"/>
    <property type="match status" value="1"/>
</dbReference>
<dbReference type="GO" id="GO:0141152">
    <property type="term" value="F:glycerol-3-phosphate dehydrogenase (NAD+) activity"/>
    <property type="evidence" value="ECO:0007669"/>
    <property type="project" value="RHEA"/>
</dbReference>
<dbReference type="PIRSF" id="PIRSF000114">
    <property type="entry name" value="Glycerol-3-P_dh"/>
    <property type="match status" value="1"/>
</dbReference>
<evidence type="ECO:0000313" key="17">
    <source>
        <dbReference type="EMBL" id="SMC09761.1"/>
    </source>
</evidence>
<feature type="binding site" evidence="11">
    <location>
        <position position="31"/>
    </location>
    <ligand>
        <name>NADPH</name>
        <dbReference type="ChEBI" id="CHEBI:57783"/>
    </ligand>
</feature>
<evidence type="ECO:0000256" key="11">
    <source>
        <dbReference type="HAMAP-Rule" id="MF_00394"/>
    </source>
</evidence>
<comment type="subcellular location">
    <subcellularLocation>
        <location evidence="11">Cytoplasm</location>
    </subcellularLocation>
</comment>
<dbReference type="FunFam" id="1.10.1040.10:FF:000025">
    <property type="entry name" value="Glycerol-3-phosphate dehydrogenase [NAD(P)+]"/>
    <property type="match status" value="1"/>
</dbReference>
<feature type="binding site" evidence="11">
    <location>
        <position position="30"/>
    </location>
    <ligand>
        <name>NADPH</name>
        <dbReference type="ChEBI" id="CHEBI:57783"/>
    </ligand>
</feature>
<feature type="binding site" evidence="11">
    <location>
        <position position="11"/>
    </location>
    <ligand>
        <name>NADPH</name>
        <dbReference type="ChEBI" id="CHEBI:57783"/>
    </ligand>
</feature>
<name>A0A1W1WTX7_9BACT</name>
<feature type="binding site" evidence="11">
    <location>
        <position position="225"/>
    </location>
    <ligand>
        <name>sn-glycerol 3-phosphate</name>
        <dbReference type="ChEBI" id="CHEBI:57597"/>
    </ligand>
</feature>
<dbReference type="PROSITE" id="PS00957">
    <property type="entry name" value="NAD_G3PDH"/>
    <property type="match status" value="1"/>
</dbReference>
<feature type="binding site" evidence="14">
    <location>
        <position position="111"/>
    </location>
    <ligand>
        <name>NAD(+)</name>
        <dbReference type="ChEBI" id="CHEBI:57540"/>
    </ligand>
</feature>
<feature type="binding site" evidence="13">
    <location>
        <begin position="225"/>
        <end position="226"/>
    </location>
    <ligand>
        <name>substrate</name>
    </ligand>
</feature>
<dbReference type="EMBL" id="FWWZ01000001">
    <property type="protein sequence ID" value="SMC09761.1"/>
    <property type="molecule type" value="Genomic_DNA"/>
</dbReference>
<proteinExistence type="inferred from homology"/>
<dbReference type="Gene3D" id="3.40.50.720">
    <property type="entry name" value="NAD(P)-binding Rossmann-like Domain"/>
    <property type="match status" value="1"/>
</dbReference>
<dbReference type="GO" id="GO:0005829">
    <property type="term" value="C:cytosol"/>
    <property type="evidence" value="ECO:0007669"/>
    <property type="project" value="TreeGrafter"/>
</dbReference>
<dbReference type="InterPro" id="IPR008927">
    <property type="entry name" value="6-PGluconate_DH-like_C_sf"/>
</dbReference>
<dbReference type="Proteomes" id="UP000192602">
    <property type="component" value="Unassembled WGS sequence"/>
</dbReference>
<dbReference type="Gene3D" id="1.10.1040.10">
    <property type="entry name" value="N-(1-d-carboxylethyl)-l-norvaline Dehydrogenase, domain 2"/>
    <property type="match status" value="1"/>
</dbReference>
<dbReference type="PANTHER" id="PTHR11728">
    <property type="entry name" value="GLYCEROL-3-PHOSPHATE DEHYDROGENASE"/>
    <property type="match status" value="1"/>
</dbReference>
<comment type="caution">
    <text evidence="11">Lacks conserved residue(s) required for the propagation of feature annotation.</text>
</comment>
<feature type="binding site" evidence="11">
    <location>
        <position position="79"/>
    </location>
    <ligand>
        <name>sn-glycerol 3-phosphate</name>
        <dbReference type="ChEBI" id="CHEBI:57597"/>
    </ligand>
</feature>
<feature type="binding site" evidence="14">
    <location>
        <begin position="7"/>
        <end position="12"/>
    </location>
    <ligand>
        <name>NAD(+)</name>
        <dbReference type="ChEBI" id="CHEBI:57540"/>
    </ligand>
</feature>
<keyword evidence="3 11" id="KW-0444">Lipid biosynthesis</keyword>
<dbReference type="GO" id="GO:0046167">
    <property type="term" value="P:glycerol-3-phosphate biosynthetic process"/>
    <property type="evidence" value="ECO:0007669"/>
    <property type="project" value="UniProtKB-UniRule"/>
</dbReference>
<evidence type="ECO:0000259" key="15">
    <source>
        <dbReference type="Pfam" id="PF01210"/>
    </source>
</evidence>
<feature type="binding site" evidence="11">
    <location>
        <position position="249"/>
    </location>
    <ligand>
        <name>NADPH</name>
        <dbReference type="ChEBI" id="CHEBI:57783"/>
    </ligand>
</feature>
<sequence length="303" mass="33233">MKIGIIGAGKWGTALHFALLQKNEVYITSRHKHNLTNFVSLEEILTLEYLILVLPAQVIREWLQAHPLSPHHKVMLASKGIDIKTKKFLNQILEEYLPLNHLAFLSGPSFAAEVSKGLPTAVVVNSTNENLAKKYAAAFPDFMKAYISDDIVGAEIAGAYKNVIAIAGGICDGLQLGNNARAALLARGLVEMDRFAERFGAKKETFLGLSGAGDLFLTASSKLSRNYRVGLGLAQGKKVEEILKELGEVAEGVYTARAIYEIAKEYAIYTPIANEVYRILQGKDPKQSIIDLLERNENDSSNC</sequence>
<evidence type="ECO:0000256" key="5">
    <source>
        <dbReference type="ARBA" id="ARBA00022857"/>
    </source>
</evidence>
<evidence type="ECO:0000256" key="12">
    <source>
        <dbReference type="PIRSR" id="PIRSR000114-1"/>
    </source>
</evidence>
<comment type="catalytic activity">
    <reaction evidence="11">
        <text>sn-glycerol 3-phosphate + NADP(+) = dihydroxyacetone phosphate + NADPH + H(+)</text>
        <dbReference type="Rhea" id="RHEA:11096"/>
        <dbReference type="ChEBI" id="CHEBI:15378"/>
        <dbReference type="ChEBI" id="CHEBI:57597"/>
        <dbReference type="ChEBI" id="CHEBI:57642"/>
        <dbReference type="ChEBI" id="CHEBI:57783"/>
        <dbReference type="ChEBI" id="CHEBI:58349"/>
        <dbReference type="EC" id="1.1.1.94"/>
    </reaction>
</comment>
<feature type="binding site" evidence="11">
    <location>
        <position position="107"/>
    </location>
    <ligand>
        <name>sn-glycerol 3-phosphate</name>
        <dbReference type="ChEBI" id="CHEBI:57597"/>
    </ligand>
</feature>
<feature type="binding site" evidence="11">
    <location>
        <position position="224"/>
    </location>
    <ligand>
        <name>sn-glycerol 3-phosphate</name>
        <dbReference type="ChEBI" id="CHEBI:57597"/>
    </ligand>
</feature>
<dbReference type="InterPro" id="IPR013328">
    <property type="entry name" value="6PGD_dom2"/>
</dbReference>
<dbReference type="GO" id="GO:0051287">
    <property type="term" value="F:NAD binding"/>
    <property type="evidence" value="ECO:0007669"/>
    <property type="project" value="InterPro"/>
</dbReference>
<feature type="binding site" evidence="11">
    <location>
        <position position="214"/>
    </location>
    <ligand>
        <name>sn-glycerol 3-phosphate</name>
        <dbReference type="ChEBI" id="CHEBI:57597"/>
    </ligand>
</feature>
<keyword evidence="10 11" id="KW-1208">Phospholipid metabolism</keyword>
<evidence type="ECO:0000256" key="10">
    <source>
        <dbReference type="ARBA" id="ARBA00023264"/>
    </source>
</evidence>
<feature type="binding site" evidence="14">
    <location>
        <position position="225"/>
    </location>
    <ligand>
        <name>NAD(+)</name>
        <dbReference type="ChEBI" id="CHEBI:57540"/>
    </ligand>
</feature>
<gene>
    <name evidence="11" type="primary">gpsA</name>
    <name evidence="17" type="ORF">SAMN05660197_1583</name>
</gene>
<dbReference type="Pfam" id="PF01210">
    <property type="entry name" value="NAD_Gly3P_dh_N"/>
    <property type="match status" value="1"/>
</dbReference>
<dbReference type="GO" id="GO:0046168">
    <property type="term" value="P:glycerol-3-phosphate catabolic process"/>
    <property type="evidence" value="ECO:0007669"/>
    <property type="project" value="InterPro"/>
</dbReference>
<evidence type="ECO:0000256" key="4">
    <source>
        <dbReference type="ARBA" id="ARBA00022741"/>
    </source>
</evidence>
<organism evidence="17 18">
    <name type="scientific">Nitratiruptor tergarcus DSM 16512</name>
    <dbReference type="NCBI Taxonomy" id="1069081"/>
    <lineage>
        <taxon>Bacteria</taxon>
        <taxon>Pseudomonadati</taxon>
        <taxon>Campylobacterota</taxon>
        <taxon>Epsilonproteobacteria</taxon>
        <taxon>Nautiliales</taxon>
        <taxon>Nitratiruptoraceae</taxon>
        <taxon>Nitratiruptor</taxon>
    </lineage>
</organism>
<evidence type="ECO:0000256" key="2">
    <source>
        <dbReference type="ARBA" id="ARBA00022490"/>
    </source>
</evidence>
<dbReference type="PANTHER" id="PTHR11728:SF1">
    <property type="entry name" value="GLYCEROL-3-PHOSPHATE DEHYDROGENASE [NAD(+)] 2, CHLOROPLASTIC"/>
    <property type="match status" value="1"/>
</dbReference>
<keyword evidence="5 11" id="KW-0521">NADP</keyword>
<keyword evidence="18" id="KW-1185">Reference proteome</keyword>
<keyword evidence="6 11" id="KW-0560">Oxidoreductase</keyword>
<dbReference type="AlphaFoldDB" id="A0A1W1WTX7"/>
<dbReference type="GO" id="GO:0005975">
    <property type="term" value="P:carbohydrate metabolic process"/>
    <property type="evidence" value="ECO:0007669"/>
    <property type="project" value="InterPro"/>
</dbReference>
<dbReference type="InterPro" id="IPR036291">
    <property type="entry name" value="NAD(P)-bd_dom_sf"/>
</dbReference>
<feature type="domain" description="Glycerol-3-phosphate dehydrogenase NAD-dependent N-terminal" evidence="15">
    <location>
        <begin position="30"/>
        <end position="131"/>
    </location>
</feature>
<comment type="pathway">
    <text evidence="11">Membrane lipid metabolism; glycerophospholipid metabolism.</text>
</comment>
<dbReference type="InterPro" id="IPR011128">
    <property type="entry name" value="G3P_DH_NAD-dep_N"/>
</dbReference>
<feature type="binding site" evidence="11">
    <location>
        <position position="161"/>
    </location>
    <ligand>
        <name>sn-glycerol 3-phosphate</name>
        <dbReference type="ChEBI" id="CHEBI:57597"/>
    </ligand>
</feature>
<dbReference type="GO" id="GO:0006650">
    <property type="term" value="P:glycerophospholipid metabolic process"/>
    <property type="evidence" value="ECO:0007669"/>
    <property type="project" value="UniProtKB-UniRule"/>
</dbReference>
<feature type="domain" description="Glycerol-3-phosphate dehydrogenase NAD-dependent C-terminal" evidence="16">
    <location>
        <begin position="150"/>
        <end position="290"/>
    </location>
</feature>
<dbReference type="EC" id="1.1.1.94" evidence="11"/>
<evidence type="ECO:0000256" key="3">
    <source>
        <dbReference type="ARBA" id="ARBA00022516"/>
    </source>
</evidence>
<dbReference type="RefSeq" id="WP_084275987.1">
    <property type="nucleotide sequence ID" value="NZ_AP026671.1"/>
</dbReference>
<feature type="active site" description="Proton acceptor" evidence="11 12">
    <location>
        <position position="161"/>
    </location>
</feature>
<keyword evidence="9 11" id="KW-0594">Phospholipid biosynthesis</keyword>
<evidence type="ECO:0000256" key="14">
    <source>
        <dbReference type="PIRSR" id="PIRSR000114-3"/>
    </source>
</evidence>
<feature type="binding site" evidence="13">
    <location>
        <position position="79"/>
    </location>
    <ligand>
        <name>substrate</name>
    </ligand>
</feature>
<dbReference type="NCBIfam" id="NF000943">
    <property type="entry name" value="PRK00094.2-1"/>
    <property type="match status" value="1"/>
</dbReference>
<evidence type="ECO:0000256" key="9">
    <source>
        <dbReference type="ARBA" id="ARBA00023209"/>
    </source>
</evidence>
<keyword evidence="2 11" id="KW-0963">Cytoplasm</keyword>
<evidence type="ECO:0000313" key="18">
    <source>
        <dbReference type="Proteomes" id="UP000192602"/>
    </source>
</evidence>
<dbReference type="SUPFAM" id="SSF51735">
    <property type="entry name" value="NAD(P)-binding Rossmann-fold domains"/>
    <property type="match status" value="1"/>
</dbReference>
<evidence type="ECO:0000256" key="6">
    <source>
        <dbReference type="ARBA" id="ARBA00023002"/>
    </source>
</evidence>
<feature type="binding site" evidence="11">
    <location>
        <position position="251"/>
    </location>
    <ligand>
        <name>NADPH</name>
        <dbReference type="ChEBI" id="CHEBI:57783"/>
    </ligand>
</feature>
<keyword evidence="7 11" id="KW-0520">NAD</keyword>
<protein>
    <recommendedName>
        <fullName evidence="11">Glycerol-3-phosphate dehydrogenase [NAD(P)+]</fullName>
        <ecNumber evidence="11">1.1.1.94</ecNumber>
    </recommendedName>
    <alternativeName>
        <fullName evidence="11">NAD(P)(+)-dependent glycerol-3-phosphate dehydrogenase</fullName>
    </alternativeName>
    <alternativeName>
        <fullName evidence="11">NAD(P)H-dependent dihydroxyacetone-phosphate reductase</fullName>
    </alternativeName>
</protein>
<comment type="catalytic activity">
    <reaction evidence="11">
        <text>sn-glycerol 3-phosphate + NAD(+) = dihydroxyacetone phosphate + NADH + H(+)</text>
        <dbReference type="Rhea" id="RHEA:11092"/>
        <dbReference type="ChEBI" id="CHEBI:15378"/>
        <dbReference type="ChEBI" id="CHEBI:57540"/>
        <dbReference type="ChEBI" id="CHEBI:57597"/>
        <dbReference type="ChEBI" id="CHEBI:57642"/>
        <dbReference type="ChEBI" id="CHEBI:57945"/>
        <dbReference type="EC" id="1.1.1.94"/>
    </reaction>
</comment>
<reference evidence="18" key="1">
    <citation type="submission" date="2017-04" db="EMBL/GenBank/DDBJ databases">
        <authorList>
            <person name="Varghese N."/>
            <person name="Submissions S."/>
        </authorList>
    </citation>
    <scope>NUCLEOTIDE SEQUENCE [LARGE SCALE GENOMIC DNA]</scope>
    <source>
        <strain evidence="18">DSM 16512</strain>
    </source>
</reference>
<comment type="function">
    <text evidence="11">Catalyzes the reduction of the glycolytic intermediate dihydroxyacetone phosphate (DHAP) to sn-glycerol 3-phosphate (G3P), the key precursor for phospholipid synthesis.</text>
</comment>
<keyword evidence="4 11" id="KW-0547">Nucleotide-binding</keyword>
<dbReference type="STRING" id="1069081.SAMN05660197_1583"/>
<feature type="binding site" evidence="11">
    <location>
        <position position="109"/>
    </location>
    <ligand>
        <name>sn-glycerol 3-phosphate</name>
        <dbReference type="ChEBI" id="CHEBI:57597"/>
    </ligand>
</feature>
<evidence type="ECO:0000256" key="13">
    <source>
        <dbReference type="PIRSR" id="PIRSR000114-2"/>
    </source>
</evidence>
<dbReference type="NCBIfam" id="NF000940">
    <property type="entry name" value="PRK00094.1-2"/>
    <property type="match status" value="1"/>
</dbReference>
<evidence type="ECO:0000256" key="1">
    <source>
        <dbReference type="ARBA" id="ARBA00011009"/>
    </source>
</evidence>
<dbReference type="InterPro" id="IPR006168">
    <property type="entry name" value="G3P_DH_NAD-dep"/>
</dbReference>
<dbReference type="GO" id="GO:0141153">
    <property type="term" value="F:glycerol-3-phosphate dehydrogenase (NADP+) activity"/>
    <property type="evidence" value="ECO:0007669"/>
    <property type="project" value="RHEA"/>
</dbReference>
<dbReference type="OrthoDB" id="9812273at2"/>
<accession>A0A1W1WTX7</accession>
<feature type="binding site" evidence="11">
    <location>
        <position position="226"/>
    </location>
    <ligand>
        <name>sn-glycerol 3-phosphate</name>
        <dbReference type="ChEBI" id="CHEBI:57597"/>
    </ligand>
</feature>
<dbReference type="NCBIfam" id="NF000942">
    <property type="entry name" value="PRK00094.1-4"/>
    <property type="match status" value="1"/>
</dbReference>
<feature type="binding site" evidence="11">
    <location>
        <position position="225"/>
    </location>
    <ligand>
        <name>NADPH</name>
        <dbReference type="ChEBI" id="CHEBI:57783"/>
    </ligand>
</feature>
<evidence type="ECO:0000256" key="8">
    <source>
        <dbReference type="ARBA" id="ARBA00023098"/>
    </source>
</evidence>
<dbReference type="UniPathway" id="UPA00940"/>
<feature type="binding site" evidence="11">
    <location>
        <position position="111"/>
    </location>
    <ligand>
        <name>NADPH</name>
        <dbReference type="ChEBI" id="CHEBI:57783"/>
    </ligand>
</feature>
<feature type="binding site" evidence="11">
    <location>
        <position position="79"/>
    </location>
    <ligand>
        <name>NADPH</name>
        <dbReference type="ChEBI" id="CHEBI:57783"/>
    </ligand>
</feature>